<accession>A0A6A2YYK0</accession>
<feature type="region of interest" description="Disordered" evidence="6">
    <location>
        <begin position="198"/>
        <end position="221"/>
    </location>
</feature>
<proteinExistence type="predicted"/>
<sequence>MALAKDPICSLQSSEPYKFDGVDLEKPGGTVKNFPMNSSSSFSSPGSVDFDSFMFQPPGEVHSLINFKGSVCDGFVNGTNYGSLLSFEQNEKALQSTYSKASGHKEDYSMWEGGLNQNYEWSPMNTKTGVNPRSVEDFGCFETASNFSSITKENNGDWLYSEVAVVADSFTELRSPNAAGVKRPNTGDSNQALKKQCSNEAKKAKTKSGPSKDPQSIAARNRRERISERLKILQELVPNGSKVDLVTMLEKAISYVKFLQLQVKVLATDEFWPVQGGKAPDTSQVREAIDAILSSQKDRNSSSM</sequence>
<dbReference type="GO" id="GO:0003677">
    <property type="term" value="F:DNA binding"/>
    <property type="evidence" value="ECO:0007669"/>
    <property type="project" value="UniProtKB-KW"/>
</dbReference>
<gene>
    <name evidence="8" type="ORF">F3Y22_tig00111105pilonHSYRG00168</name>
</gene>
<evidence type="ECO:0000256" key="2">
    <source>
        <dbReference type="ARBA" id="ARBA00023015"/>
    </source>
</evidence>
<dbReference type="PANTHER" id="PTHR45914:SF59">
    <property type="entry name" value="TRANSCRIPTION FACTOR BHLH83-LIKE"/>
    <property type="match status" value="1"/>
</dbReference>
<dbReference type="InterPro" id="IPR045843">
    <property type="entry name" value="IND-like"/>
</dbReference>
<keyword evidence="4" id="KW-0804">Transcription</keyword>
<dbReference type="PROSITE" id="PS50888">
    <property type="entry name" value="BHLH"/>
    <property type="match status" value="1"/>
</dbReference>
<dbReference type="CDD" id="cd11454">
    <property type="entry name" value="bHLH_AtIND_like"/>
    <property type="match status" value="1"/>
</dbReference>
<dbReference type="FunFam" id="4.10.280.10:FF:000046">
    <property type="entry name" value="Transcription factor bHLH83"/>
    <property type="match status" value="1"/>
</dbReference>
<dbReference type="GO" id="GO:0046983">
    <property type="term" value="F:protein dimerization activity"/>
    <property type="evidence" value="ECO:0007669"/>
    <property type="project" value="InterPro"/>
</dbReference>
<name>A0A6A2YYK0_HIBSY</name>
<dbReference type="GO" id="GO:0003700">
    <property type="term" value="F:DNA-binding transcription factor activity"/>
    <property type="evidence" value="ECO:0007669"/>
    <property type="project" value="InterPro"/>
</dbReference>
<evidence type="ECO:0000256" key="5">
    <source>
        <dbReference type="ARBA" id="ARBA00023242"/>
    </source>
</evidence>
<evidence type="ECO:0000256" key="6">
    <source>
        <dbReference type="SAM" id="MobiDB-lite"/>
    </source>
</evidence>
<organism evidence="8 9">
    <name type="scientific">Hibiscus syriacus</name>
    <name type="common">Rose of Sharon</name>
    <dbReference type="NCBI Taxonomy" id="106335"/>
    <lineage>
        <taxon>Eukaryota</taxon>
        <taxon>Viridiplantae</taxon>
        <taxon>Streptophyta</taxon>
        <taxon>Embryophyta</taxon>
        <taxon>Tracheophyta</taxon>
        <taxon>Spermatophyta</taxon>
        <taxon>Magnoliopsida</taxon>
        <taxon>eudicotyledons</taxon>
        <taxon>Gunneridae</taxon>
        <taxon>Pentapetalae</taxon>
        <taxon>rosids</taxon>
        <taxon>malvids</taxon>
        <taxon>Malvales</taxon>
        <taxon>Malvaceae</taxon>
        <taxon>Malvoideae</taxon>
        <taxon>Hibiscus</taxon>
    </lineage>
</organism>
<dbReference type="Proteomes" id="UP000436088">
    <property type="component" value="Unassembled WGS sequence"/>
</dbReference>
<evidence type="ECO:0000256" key="1">
    <source>
        <dbReference type="ARBA" id="ARBA00004123"/>
    </source>
</evidence>
<reference evidence="8" key="1">
    <citation type="submission" date="2019-09" db="EMBL/GenBank/DDBJ databases">
        <title>Draft genome information of white flower Hibiscus syriacus.</title>
        <authorList>
            <person name="Kim Y.-M."/>
        </authorList>
    </citation>
    <scope>NUCLEOTIDE SEQUENCE [LARGE SCALE GENOMIC DNA]</scope>
    <source>
        <strain evidence="8">YM2019G1</strain>
    </source>
</reference>
<protein>
    <submittedName>
        <fullName evidence="8">Transcription factor bHLH83</fullName>
    </submittedName>
</protein>
<dbReference type="InterPro" id="IPR011598">
    <property type="entry name" value="bHLH_dom"/>
</dbReference>
<evidence type="ECO:0000313" key="8">
    <source>
        <dbReference type="EMBL" id="KAE8684664.1"/>
    </source>
</evidence>
<dbReference type="Gene3D" id="4.10.280.10">
    <property type="entry name" value="Helix-loop-helix DNA-binding domain"/>
    <property type="match status" value="1"/>
</dbReference>
<evidence type="ECO:0000313" key="9">
    <source>
        <dbReference type="Proteomes" id="UP000436088"/>
    </source>
</evidence>
<evidence type="ECO:0000256" key="3">
    <source>
        <dbReference type="ARBA" id="ARBA00023125"/>
    </source>
</evidence>
<keyword evidence="9" id="KW-1185">Reference proteome</keyword>
<dbReference type="SMART" id="SM00353">
    <property type="entry name" value="HLH"/>
    <property type="match status" value="1"/>
</dbReference>
<dbReference type="PANTHER" id="PTHR45914">
    <property type="entry name" value="TRANSCRIPTION FACTOR HEC3-RELATED"/>
    <property type="match status" value="1"/>
</dbReference>
<dbReference type="InterPro" id="IPR036638">
    <property type="entry name" value="HLH_DNA-bd_sf"/>
</dbReference>
<keyword evidence="2" id="KW-0805">Transcription regulation</keyword>
<keyword evidence="5" id="KW-0539">Nucleus</keyword>
<comment type="caution">
    <text evidence="8">The sequence shown here is derived from an EMBL/GenBank/DDBJ whole genome shotgun (WGS) entry which is preliminary data.</text>
</comment>
<dbReference type="GO" id="GO:0048766">
    <property type="term" value="P:root hair initiation"/>
    <property type="evidence" value="ECO:0007669"/>
    <property type="project" value="UniProtKB-ARBA"/>
</dbReference>
<dbReference type="AlphaFoldDB" id="A0A6A2YYK0"/>
<feature type="domain" description="BHLH" evidence="7">
    <location>
        <begin position="210"/>
        <end position="259"/>
    </location>
</feature>
<keyword evidence="3" id="KW-0238">DNA-binding</keyword>
<comment type="subcellular location">
    <subcellularLocation>
        <location evidence="1">Nucleus</location>
    </subcellularLocation>
</comment>
<dbReference type="GO" id="GO:0005634">
    <property type="term" value="C:nucleus"/>
    <property type="evidence" value="ECO:0007669"/>
    <property type="project" value="UniProtKB-SubCell"/>
</dbReference>
<dbReference type="EMBL" id="VEPZ02001236">
    <property type="protein sequence ID" value="KAE8684664.1"/>
    <property type="molecule type" value="Genomic_DNA"/>
</dbReference>
<evidence type="ECO:0000256" key="4">
    <source>
        <dbReference type="ARBA" id="ARBA00023163"/>
    </source>
</evidence>
<dbReference type="SUPFAM" id="SSF47459">
    <property type="entry name" value="HLH, helix-loop-helix DNA-binding domain"/>
    <property type="match status" value="1"/>
</dbReference>
<dbReference type="Pfam" id="PF00010">
    <property type="entry name" value="HLH"/>
    <property type="match status" value="1"/>
</dbReference>
<evidence type="ECO:0000259" key="7">
    <source>
        <dbReference type="PROSITE" id="PS50888"/>
    </source>
</evidence>